<evidence type="ECO:0000313" key="1">
    <source>
        <dbReference type="EMBL" id="QHU02471.1"/>
    </source>
</evidence>
<sequence length="48" mass="5409">MQKSKKNVVEYMGNILQEPFIPSESFSGAKEGYVFKNDATGLGYYLDN</sequence>
<reference evidence="1" key="1">
    <citation type="journal article" date="2020" name="Nature">
        <title>Giant virus diversity and host interactions through global metagenomics.</title>
        <authorList>
            <person name="Schulz F."/>
            <person name="Roux S."/>
            <person name="Paez-Espino D."/>
            <person name="Jungbluth S."/>
            <person name="Walsh D.A."/>
            <person name="Denef V.J."/>
            <person name="McMahon K.D."/>
            <person name="Konstantinidis K.T."/>
            <person name="Eloe-Fadrosh E.A."/>
            <person name="Kyrpides N.C."/>
            <person name="Woyke T."/>
        </authorList>
    </citation>
    <scope>NUCLEOTIDE SEQUENCE</scope>
    <source>
        <strain evidence="1">GVMAG-M-3300025880-75</strain>
    </source>
</reference>
<dbReference type="AlphaFoldDB" id="A0A6C0JCA1"/>
<accession>A0A6C0JCA1</accession>
<proteinExistence type="predicted"/>
<organism evidence="1">
    <name type="scientific">viral metagenome</name>
    <dbReference type="NCBI Taxonomy" id="1070528"/>
    <lineage>
        <taxon>unclassified sequences</taxon>
        <taxon>metagenomes</taxon>
        <taxon>organismal metagenomes</taxon>
    </lineage>
</organism>
<protein>
    <submittedName>
        <fullName evidence="1">Uncharacterized protein</fullName>
    </submittedName>
</protein>
<dbReference type="EMBL" id="MN740359">
    <property type="protein sequence ID" value="QHU02471.1"/>
    <property type="molecule type" value="Genomic_DNA"/>
</dbReference>
<name>A0A6C0JCA1_9ZZZZ</name>